<dbReference type="RefSeq" id="WP_149389748.1">
    <property type="nucleotide sequence ID" value="NZ_SMRS01000001.1"/>
</dbReference>
<dbReference type="InterPro" id="IPR056792">
    <property type="entry name" value="PRC_RimM"/>
</dbReference>
<evidence type="ECO:0000259" key="7">
    <source>
        <dbReference type="Pfam" id="PF24986"/>
    </source>
</evidence>
<comment type="domain">
    <text evidence="5">The PRC barrel domain binds ribosomal protein uS19.</text>
</comment>
<dbReference type="SUPFAM" id="SSF50346">
    <property type="entry name" value="PRC-barrel domain"/>
    <property type="match status" value="1"/>
</dbReference>
<dbReference type="Gene3D" id="2.30.30.240">
    <property type="entry name" value="PRC-barrel domain"/>
    <property type="match status" value="1"/>
</dbReference>
<gene>
    <name evidence="5 8" type="primary">rimM</name>
    <name evidence="8" type="ORF">E1H14_01880</name>
</gene>
<accession>A0A5A9W8P7</accession>
<proteinExistence type="inferred from homology"/>
<feature type="domain" description="Ribosome maturation factor RimM PRC barrel" evidence="7">
    <location>
        <begin position="108"/>
        <end position="178"/>
    </location>
</feature>
<evidence type="ECO:0000256" key="3">
    <source>
        <dbReference type="ARBA" id="ARBA00022552"/>
    </source>
</evidence>
<dbReference type="Proteomes" id="UP000325302">
    <property type="component" value="Unassembled WGS sequence"/>
</dbReference>
<keyword evidence="3 5" id="KW-0698">rRNA processing</keyword>
<dbReference type="SUPFAM" id="SSF50447">
    <property type="entry name" value="Translation proteins"/>
    <property type="match status" value="1"/>
</dbReference>
<dbReference type="GO" id="GO:0043022">
    <property type="term" value="F:ribosome binding"/>
    <property type="evidence" value="ECO:0007669"/>
    <property type="project" value="InterPro"/>
</dbReference>
<comment type="subunit">
    <text evidence="5">Binds ribosomal protein uS19.</text>
</comment>
<dbReference type="NCBIfam" id="TIGR02273">
    <property type="entry name" value="16S_RimM"/>
    <property type="match status" value="1"/>
</dbReference>
<comment type="similarity">
    <text evidence="5">Belongs to the RimM family.</text>
</comment>
<dbReference type="OrthoDB" id="9783509at2"/>
<dbReference type="InterPro" id="IPR002676">
    <property type="entry name" value="RimM_N"/>
</dbReference>
<dbReference type="PANTHER" id="PTHR33692:SF1">
    <property type="entry name" value="RIBOSOME MATURATION FACTOR RIMM"/>
    <property type="match status" value="1"/>
</dbReference>
<dbReference type="GO" id="GO:0042274">
    <property type="term" value="P:ribosomal small subunit biogenesis"/>
    <property type="evidence" value="ECO:0007669"/>
    <property type="project" value="UniProtKB-UniRule"/>
</dbReference>
<comment type="subcellular location">
    <subcellularLocation>
        <location evidence="5">Cytoplasm</location>
    </subcellularLocation>
</comment>
<evidence type="ECO:0000256" key="4">
    <source>
        <dbReference type="ARBA" id="ARBA00023186"/>
    </source>
</evidence>
<dbReference type="AlphaFoldDB" id="A0A5A9W8P7"/>
<dbReference type="InterPro" id="IPR009000">
    <property type="entry name" value="Transl_B-barrel_sf"/>
</dbReference>
<dbReference type="Gene3D" id="2.40.30.60">
    <property type="entry name" value="RimM"/>
    <property type="match status" value="1"/>
</dbReference>
<dbReference type="Pfam" id="PF24986">
    <property type="entry name" value="PRC_RimM"/>
    <property type="match status" value="1"/>
</dbReference>
<dbReference type="PANTHER" id="PTHR33692">
    <property type="entry name" value="RIBOSOME MATURATION FACTOR RIMM"/>
    <property type="match status" value="1"/>
</dbReference>
<sequence length="181" mass="20303">MNSVDSQSAGTKAVVVGRFAAPYGVRGWVKIFSFTEPMDNVLKYLPWQVIHDGRLVQLKLEEGKRHGKGLIAKLSGYDTPEAVRALSGLEFLVESSQLPALAEDEYYWSQLENLLVYTESGVLLGRVDHLMETGSNDVLVVYPTAESIDTVERLIPYLPDQVVKEIDLDSGRMRVDWDPEF</sequence>
<protein>
    <recommendedName>
        <fullName evidence="5">Ribosome maturation factor RimM</fullName>
    </recommendedName>
</protein>
<dbReference type="GO" id="GO:0005737">
    <property type="term" value="C:cytoplasm"/>
    <property type="evidence" value="ECO:0007669"/>
    <property type="project" value="UniProtKB-SubCell"/>
</dbReference>
<name>A0A5A9W8P7_9GAMM</name>
<comment type="caution">
    <text evidence="8">The sequence shown here is derived from an EMBL/GenBank/DDBJ whole genome shotgun (WGS) entry which is preliminary data.</text>
</comment>
<evidence type="ECO:0000256" key="5">
    <source>
        <dbReference type="HAMAP-Rule" id="MF_00014"/>
    </source>
</evidence>
<dbReference type="Pfam" id="PF01782">
    <property type="entry name" value="RimM"/>
    <property type="match status" value="1"/>
</dbReference>
<keyword evidence="9" id="KW-1185">Reference proteome</keyword>
<reference evidence="8 9" key="1">
    <citation type="submission" date="2019-03" db="EMBL/GenBank/DDBJ databases">
        <title>Nitrincola sp. nov. isolated from an Indian soda lake.</title>
        <authorList>
            <person name="Joshi A."/>
            <person name="Thite S.V."/>
            <person name="Joseph N."/>
            <person name="Dhotre D."/>
            <person name="Moorthy M."/>
            <person name="Shouche Y.S."/>
        </authorList>
    </citation>
    <scope>NUCLEOTIDE SEQUENCE [LARGE SCALE GENOMIC DNA]</scope>
    <source>
        <strain evidence="8 9">MEB193</strain>
    </source>
</reference>
<dbReference type="HAMAP" id="MF_00014">
    <property type="entry name" value="Ribosome_mat_RimM"/>
    <property type="match status" value="1"/>
</dbReference>
<evidence type="ECO:0000256" key="1">
    <source>
        <dbReference type="ARBA" id="ARBA00022490"/>
    </source>
</evidence>
<dbReference type="InterPro" id="IPR011033">
    <property type="entry name" value="PRC_barrel-like_sf"/>
</dbReference>
<keyword evidence="4 5" id="KW-0143">Chaperone</keyword>
<dbReference type="EMBL" id="SMRS01000001">
    <property type="protein sequence ID" value="KAA0876498.1"/>
    <property type="molecule type" value="Genomic_DNA"/>
</dbReference>
<organism evidence="8 9">
    <name type="scientific">Nitrincola tapanii</name>
    <dbReference type="NCBI Taxonomy" id="1708751"/>
    <lineage>
        <taxon>Bacteria</taxon>
        <taxon>Pseudomonadati</taxon>
        <taxon>Pseudomonadota</taxon>
        <taxon>Gammaproteobacteria</taxon>
        <taxon>Oceanospirillales</taxon>
        <taxon>Oceanospirillaceae</taxon>
        <taxon>Nitrincola</taxon>
    </lineage>
</organism>
<evidence type="ECO:0000256" key="2">
    <source>
        <dbReference type="ARBA" id="ARBA00022517"/>
    </source>
</evidence>
<evidence type="ECO:0000313" key="8">
    <source>
        <dbReference type="EMBL" id="KAA0876498.1"/>
    </source>
</evidence>
<dbReference type="GO" id="GO:0006364">
    <property type="term" value="P:rRNA processing"/>
    <property type="evidence" value="ECO:0007669"/>
    <property type="project" value="UniProtKB-UniRule"/>
</dbReference>
<feature type="domain" description="RimM N-terminal" evidence="6">
    <location>
        <begin position="15"/>
        <end position="96"/>
    </location>
</feature>
<evidence type="ECO:0000313" key="9">
    <source>
        <dbReference type="Proteomes" id="UP000325302"/>
    </source>
</evidence>
<dbReference type="GO" id="GO:0005840">
    <property type="term" value="C:ribosome"/>
    <property type="evidence" value="ECO:0007669"/>
    <property type="project" value="InterPro"/>
</dbReference>
<keyword evidence="2 5" id="KW-0690">Ribosome biogenesis</keyword>
<keyword evidence="1 5" id="KW-0963">Cytoplasm</keyword>
<comment type="function">
    <text evidence="5">An accessory protein needed during the final step in the assembly of 30S ribosomal subunit, possibly for assembly of the head region. Essential for efficient processing of 16S rRNA. May be needed both before and after RbfA during the maturation of 16S rRNA. It has affinity for free ribosomal 30S subunits but not for 70S ribosomes.</text>
</comment>
<dbReference type="InterPro" id="IPR011961">
    <property type="entry name" value="RimM"/>
</dbReference>
<dbReference type="InterPro" id="IPR036976">
    <property type="entry name" value="RimM_N_sf"/>
</dbReference>
<evidence type="ECO:0000259" key="6">
    <source>
        <dbReference type="Pfam" id="PF01782"/>
    </source>
</evidence>